<reference evidence="1" key="1">
    <citation type="journal article" date="2020" name="Nature">
        <title>Giant virus diversity and host interactions through global metagenomics.</title>
        <authorList>
            <person name="Schulz F."/>
            <person name="Roux S."/>
            <person name="Paez-Espino D."/>
            <person name="Jungbluth S."/>
            <person name="Walsh D.A."/>
            <person name="Denef V.J."/>
            <person name="McMahon K.D."/>
            <person name="Konstantinidis K.T."/>
            <person name="Eloe-Fadrosh E.A."/>
            <person name="Kyrpides N.C."/>
            <person name="Woyke T."/>
        </authorList>
    </citation>
    <scope>NUCLEOTIDE SEQUENCE</scope>
    <source>
        <strain evidence="1">GVMAG-M-3300027770-17</strain>
    </source>
</reference>
<name>A0A6C0LE70_9ZZZZ</name>
<dbReference type="EMBL" id="MN740468">
    <property type="protein sequence ID" value="QHU28058.1"/>
    <property type="molecule type" value="Genomic_DNA"/>
</dbReference>
<evidence type="ECO:0000313" key="1">
    <source>
        <dbReference type="EMBL" id="QHU28058.1"/>
    </source>
</evidence>
<sequence>MSSQSTVSVSNRVWKHGFAPRDSSDYTKQLKSKILYTQLKSNVTRLSQSQKQSYNLQLDYNLGGVVCGGCTGGAVYTKLRVGS</sequence>
<proteinExistence type="predicted"/>
<dbReference type="AlphaFoldDB" id="A0A6C0LE70"/>
<protein>
    <submittedName>
        <fullName evidence="1">Uncharacterized protein</fullName>
    </submittedName>
</protein>
<accession>A0A6C0LE70</accession>
<organism evidence="1">
    <name type="scientific">viral metagenome</name>
    <dbReference type="NCBI Taxonomy" id="1070528"/>
    <lineage>
        <taxon>unclassified sequences</taxon>
        <taxon>metagenomes</taxon>
        <taxon>organismal metagenomes</taxon>
    </lineage>
</organism>